<feature type="domain" description="ATXR3 C-terminal" evidence="1">
    <location>
        <begin position="9"/>
        <end position="108"/>
    </location>
</feature>
<dbReference type="Pfam" id="PF19633">
    <property type="entry name" value="SDG2_C"/>
    <property type="match status" value="1"/>
</dbReference>
<evidence type="ECO:0000313" key="3">
    <source>
        <dbReference type="EMBL" id="DAD38801.1"/>
    </source>
</evidence>
<keyword evidence="4" id="KW-1185">Reference proteome</keyword>
<comment type="caution">
    <text evidence="2">The sequence shown here is derived from an EMBL/GenBank/DDBJ whole genome shotgun (WGS) entry which is preliminary data.</text>
</comment>
<organism evidence="2 4">
    <name type="scientific">Nelumbo nucifera</name>
    <name type="common">Sacred lotus</name>
    <dbReference type="NCBI Taxonomy" id="4432"/>
    <lineage>
        <taxon>Eukaryota</taxon>
        <taxon>Viridiplantae</taxon>
        <taxon>Streptophyta</taxon>
        <taxon>Embryophyta</taxon>
        <taxon>Tracheophyta</taxon>
        <taxon>Spermatophyta</taxon>
        <taxon>Magnoliopsida</taxon>
        <taxon>Proteales</taxon>
        <taxon>Nelumbonaceae</taxon>
        <taxon>Nelumbo</taxon>
    </lineage>
</organism>
<dbReference type="InterPro" id="IPR045606">
    <property type="entry name" value="ATXR3_C"/>
</dbReference>
<evidence type="ECO:0000313" key="2">
    <source>
        <dbReference type="EMBL" id="DAD38799.1"/>
    </source>
</evidence>
<dbReference type="EMBL" id="DUZY01000005">
    <property type="protein sequence ID" value="DAD38801.1"/>
    <property type="molecule type" value="Genomic_DNA"/>
</dbReference>
<proteinExistence type="predicted"/>
<dbReference type="Proteomes" id="UP000607653">
    <property type="component" value="Unassembled WGS sequence"/>
</dbReference>
<name>A0A822Z5Y7_NELNU</name>
<evidence type="ECO:0000313" key="4">
    <source>
        <dbReference type="Proteomes" id="UP000607653"/>
    </source>
</evidence>
<dbReference type="PANTHER" id="PTHR46655:SF1">
    <property type="entry name" value="HISTONE-LYSINE N-METHYLTRANSFERASE ATXR3"/>
    <property type="match status" value="1"/>
</dbReference>
<sequence length="123" mass="14017">MLIQNIFLEFRTVTSPVYISPLDLGPKYTDKLGSGLARHGENYCLGQLIYWHNQANADPDCSLGRARRGCLLLDIASFYAKVQKPSHRQRVYGPRTLRFMLARIPDGNHAKDPDVKIPHKFHV</sequence>
<dbReference type="PANTHER" id="PTHR46655">
    <property type="entry name" value="HISTONE-LYSINE N-METHYLTRANSFERASE ATXR3"/>
    <property type="match status" value="1"/>
</dbReference>
<dbReference type="EMBL" id="DUZY01000005">
    <property type="protein sequence ID" value="DAD38799.1"/>
    <property type="molecule type" value="Genomic_DNA"/>
</dbReference>
<accession>A0A822Z5Y7</accession>
<dbReference type="AlphaFoldDB" id="A0A822Z5Y7"/>
<evidence type="ECO:0000259" key="1">
    <source>
        <dbReference type="Pfam" id="PF19633"/>
    </source>
</evidence>
<protein>
    <recommendedName>
        <fullName evidence="1">ATXR3 C-terminal domain-containing protein</fullName>
    </recommendedName>
</protein>
<reference evidence="2 4" key="1">
    <citation type="journal article" date="2020" name="Mol. Biol. Evol.">
        <title>Distinct Expression and Methylation Patterns for Genes with Different Fates following a Single Whole-Genome Duplication in Flowering Plants.</title>
        <authorList>
            <person name="Shi T."/>
            <person name="Rahmani R.S."/>
            <person name="Gugger P.F."/>
            <person name="Wang M."/>
            <person name="Li H."/>
            <person name="Zhang Y."/>
            <person name="Li Z."/>
            <person name="Wang Q."/>
            <person name="Van de Peer Y."/>
            <person name="Marchal K."/>
            <person name="Chen J."/>
        </authorList>
    </citation>
    <scope>NUCLEOTIDE SEQUENCE [LARGE SCALE GENOMIC DNA]</scope>
    <source>
        <tissue evidence="2">Leaf</tissue>
    </source>
</reference>
<gene>
    <name evidence="2" type="ORF">HUJ06_013121</name>
    <name evidence="3" type="ORF">HUJ06_013123</name>
</gene>